<dbReference type="AlphaFoldDB" id="A0AAV1Y2S6"/>
<organism evidence="2 3">
    <name type="scientific">Lupinus luteus</name>
    <name type="common">European yellow lupine</name>
    <dbReference type="NCBI Taxonomy" id="3873"/>
    <lineage>
        <taxon>Eukaryota</taxon>
        <taxon>Viridiplantae</taxon>
        <taxon>Streptophyta</taxon>
        <taxon>Embryophyta</taxon>
        <taxon>Tracheophyta</taxon>
        <taxon>Spermatophyta</taxon>
        <taxon>Magnoliopsida</taxon>
        <taxon>eudicotyledons</taxon>
        <taxon>Gunneridae</taxon>
        <taxon>Pentapetalae</taxon>
        <taxon>rosids</taxon>
        <taxon>fabids</taxon>
        <taxon>Fabales</taxon>
        <taxon>Fabaceae</taxon>
        <taxon>Papilionoideae</taxon>
        <taxon>50 kb inversion clade</taxon>
        <taxon>genistoids sensu lato</taxon>
        <taxon>core genistoids</taxon>
        <taxon>Genisteae</taxon>
        <taxon>Lupinus</taxon>
    </lineage>
</organism>
<evidence type="ECO:0000259" key="1">
    <source>
        <dbReference type="Pfam" id="PF23613"/>
    </source>
</evidence>
<evidence type="ECO:0000313" key="3">
    <source>
        <dbReference type="Proteomes" id="UP001497480"/>
    </source>
</evidence>
<gene>
    <name evidence="2" type="ORF">LLUT_LOCUS28706</name>
</gene>
<sequence length="95" mass="10614">MVVAAVATAIEPRKQSRPQKGCFKAHDLSEDEVCLRAISEIVNSMVDLYRKGQNVDFNALKSIPCRKYGLTRTPKLVEMIAALPDSEWEALLPKL</sequence>
<accession>A0AAV1Y2S6</accession>
<evidence type="ECO:0000313" key="2">
    <source>
        <dbReference type="EMBL" id="CAL0327646.1"/>
    </source>
</evidence>
<keyword evidence="3" id="KW-1185">Reference proteome</keyword>
<dbReference type="Pfam" id="PF23613">
    <property type="entry name" value="ELP3_N"/>
    <property type="match status" value="1"/>
</dbReference>
<dbReference type="InterPro" id="IPR056591">
    <property type="entry name" value="ELP3-like_N"/>
</dbReference>
<feature type="domain" description="ELP3-like N-terminal" evidence="1">
    <location>
        <begin position="35"/>
        <end position="95"/>
    </location>
</feature>
<dbReference type="EMBL" id="CAXHTB010000020">
    <property type="protein sequence ID" value="CAL0327646.1"/>
    <property type="molecule type" value="Genomic_DNA"/>
</dbReference>
<proteinExistence type="predicted"/>
<reference evidence="2 3" key="1">
    <citation type="submission" date="2024-03" db="EMBL/GenBank/DDBJ databases">
        <authorList>
            <person name="Martinez-Hernandez J."/>
        </authorList>
    </citation>
    <scope>NUCLEOTIDE SEQUENCE [LARGE SCALE GENOMIC DNA]</scope>
</reference>
<comment type="caution">
    <text evidence="2">The sequence shown here is derived from an EMBL/GenBank/DDBJ whole genome shotgun (WGS) entry which is preliminary data.</text>
</comment>
<protein>
    <recommendedName>
        <fullName evidence="1">ELP3-like N-terminal domain-containing protein</fullName>
    </recommendedName>
</protein>
<dbReference type="Proteomes" id="UP001497480">
    <property type="component" value="Unassembled WGS sequence"/>
</dbReference>
<name>A0AAV1Y2S6_LUPLU</name>